<name>A0ABT5HXQ1_9CAUL</name>
<evidence type="ECO:0000313" key="3">
    <source>
        <dbReference type="Proteomes" id="UP001214854"/>
    </source>
</evidence>
<comment type="caution">
    <text evidence="2">The sequence shown here is derived from an EMBL/GenBank/DDBJ whole genome shotgun (WGS) entry which is preliminary data.</text>
</comment>
<dbReference type="InterPro" id="IPR019734">
    <property type="entry name" value="TPR_rpt"/>
</dbReference>
<dbReference type="RefSeq" id="WP_272749267.1">
    <property type="nucleotide sequence ID" value="NZ_JAQQKX010000015.1"/>
</dbReference>
<evidence type="ECO:0008006" key="4">
    <source>
        <dbReference type="Google" id="ProtNLM"/>
    </source>
</evidence>
<dbReference type="InterPro" id="IPR011990">
    <property type="entry name" value="TPR-like_helical_dom_sf"/>
</dbReference>
<reference evidence="2 3" key="1">
    <citation type="submission" date="2023-01" db="EMBL/GenBank/DDBJ databases">
        <title>Novel species of the genus Asticcacaulis isolated from rivers.</title>
        <authorList>
            <person name="Lu H."/>
        </authorList>
    </citation>
    <scope>NUCLEOTIDE SEQUENCE [LARGE SCALE GENOMIC DNA]</scope>
    <source>
        <strain evidence="2 3">BYS171W</strain>
    </source>
</reference>
<keyword evidence="1" id="KW-0802">TPR repeat</keyword>
<keyword evidence="3" id="KW-1185">Reference proteome</keyword>
<feature type="repeat" description="TPR" evidence="1">
    <location>
        <begin position="136"/>
        <end position="169"/>
    </location>
</feature>
<gene>
    <name evidence="2" type="ORF">PQU92_16055</name>
</gene>
<proteinExistence type="predicted"/>
<accession>A0ABT5HXQ1</accession>
<evidence type="ECO:0000313" key="2">
    <source>
        <dbReference type="EMBL" id="MDC7684798.1"/>
    </source>
</evidence>
<dbReference type="PROSITE" id="PS50005">
    <property type="entry name" value="TPR"/>
    <property type="match status" value="1"/>
</dbReference>
<evidence type="ECO:0000256" key="1">
    <source>
        <dbReference type="PROSITE-ProRule" id="PRU00339"/>
    </source>
</evidence>
<protein>
    <recommendedName>
        <fullName evidence="4">Tetratricopeptide repeat protein</fullName>
    </recommendedName>
</protein>
<organism evidence="2 3">
    <name type="scientific">Asticcacaulis aquaticus</name>
    <dbReference type="NCBI Taxonomy" id="2984212"/>
    <lineage>
        <taxon>Bacteria</taxon>
        <taxon>Pseudomonadati</taxon>
        <taxon>Pseudomonadota</taxon>
        <taxon>Alphaproteobacteria</taxon>
        <taxon>Caulobacterales</taxon>
        <taxon>Caulobacteraceae</taxon>
        <taxon>Asticcacaulis</taxon>
    </lineage>
</organism>
<dbReference type="SUPFAM" id="SSF48452">
    <property type="entry name" value="TPR-like"/>
    <property type="match status" value="1"/>
</dbReference>
<dbReference type="Proteomes" id="UP001214854">
    <property type="component" value="Unassembled WGS sequence"/>
</dbReference>
<dbReference type="EMBL" id="JAQQKX010000015">
    <property type="protein sequence ID" value="MDC7684798.1"/>
    <property type="molecule type" value="Genomic_DNA"/>
</dbReference>
<dbReference type="Gene3D" id="1.25.40.10">
    <property type="entry name" value="Tetratricopeptide repeat domain"/>
    <property type="match status" value="1"/>
</dbReference>
<sequence length="187" mass="21161">MATTAEACPDIPRADTQLFARAERLYKATDQVALEALRPELEAAFNRAPDLRDRTCAGKLDIYAQATLALGWVISQSGDWDSAYRWQSEGLRFSPQHVELGHEAAFSLFMQQKYDDAQARIDALLERTDLSRPQRAGLYRTRGHILIELEQWDAAEAAFRASLKYEPGNVQAKNELKYIGHNRPARP</sequence>